<dbReference type="RefSeq" id="WP_249101899.1">
    <property type="nucleotide sequence ID" value="NZ_JAMAST010000012.1"/>
</dbReference>
<accession>A0ABT0MCA3</accession>
<comment type="caution">
    <text evidence="1">The sequence shown here is derived from an EMBL/GenBank/DDBJ whole genome shotgun (WGS) entry which is preliminary data.</text>
</comment>
<protein>
    <submittedName>
        <fullName evidence="1">Transcriptional regulator</fullName>
    </submittedName>
</protein>
<gene>
    <name evidence="1" type="ORF">M3N64_10170</name>
</gene>
<organism evidence="1 2">
    <name type="scientific">Sporolactobacillus mangiferae</name>
    <dbReference type="NCBI Taxonomy" id="2940498"/>
    <lineage>
        <taxon>Bacteria</taxon>
        <taxon>Bacillati</taxon>
        <taxon>Bacillota</taxon>
        <taxon>Bacilli</taxon>
        <taxon>Bacillales</taxon>
        <taxon>Sporolactobacillaceae</taxon>
        <taxon>Sporolactobacillus</taxon>
    </lineage>
</organism>
<keyword evidence="2" id="KW-1185">Reference proteome</keyword>
<name>A0ABT0MCA3_9BACL</name>
<sequence>MRRGDIVDMIYQDGQGHFTRRRIRILFVSKTMIRAYCYLRHQKRTFAVERILASRTILRSAS</sequence>
<evidence type="ECO:0000313" key="1">
    <source>
        <dbReference type="EMBL" id="MCL1632303.1"/>
    </source>
</evidence>
<dbReference type="EMBL" id="JAMAST010000012">
    <property type="protein sequence ID" value="MCL1632303.1"/>
    <property type="molecule type" value="Genomic_DNA"/>
</dbReference>
<reference evidence="1 2" key="1">
    <citation type="submission" date="2022-05" db="EMBL/GenBank/DDBJ databases">
        <title>Sporolactobacillus sp nov CPB3-1, isolated from tree bark (Mangifera indica L.).</title>
        <authorList>
            <person name="Phuengjayaem S."/>
            <person name="Tanasupawat S."/>
        </authorList>
    </citation>
    <scope>NUCLEOTIDE SEQUENCE [LARGE SCALE GENOMIC DNA]</scope>
    <source>
        <strain evidence="1 2">CPB3-1</strain>
    </source>
</reference>
<proteinExistence type="predicted"/>
<dbReference type="Proteomes" id="UP001203004">
    <property type="component" value="Unassembled WGS sequence"/>
</dbReference>
<evidence type="ECO:0000313" key="2">
    <source>
        <dbReference type="Proteomes" id="UP001203004"/>
    </source>
</evidence>